<evidence type="ECO:0000259" key="2">
    <source>
        <dbReference type="Pfam" id="PF00248"/>
    </source>
</evidence>
<gene>
    <name evidence="3" type="ORF">ACK2TP_14910</name>
</gene>
<accession>A0ABW9KMN3</accession>
<dbReference type="RefSeq" id="WP_263414765.1">
    <property type="nucleotide sequence ID" value="NZ_BAABBH010000001.1"/>
</dbReference>
<dbReference type="GO" id="GO:0016491">
    <property type="term" value="F:oxidoreductase activity"/>
    <property type="evidence" value="ECO:0007669"/>
    <property type="project" value="UniProtKB-KW"/>
</dbReference>
<dbReference type="CDD" id="cd19076">
    <property type="entry name" value="AKR_AKR13A_13D"/>
    <property type="match status" value="1"/>
</dbReference>
<comment type="caution">
    <text evidence="3">The sequence shown here is derived from an EMBL/GenBank/DDBJ whole genome shotgun (WGS) entry which is preliminary data.</text>
</comment>
<dbReference type="InterPro" id="IPR050791">
    <property type="entry name" value="Aldo-Keto_reductase"/>
</dbReference>
<dbReference type="SUPFAM" id="SSF51430">
    <property type="entry name" value="NAD(P)-linked oxidoreductase"/>
    <property type="match status" value="1"/>
</dbReference>
<dbReference type="PANTHER" id="PTHR43625">
    <property type="entry name" value="AFLATOXIN B1 ALDEHYDE REDUCTASE"/>
    <property type="match status" value="1"/>
</dbReference>
<sequence>MAIDQINLGSQGARVSREGLGCMGMSEFYGERNDEESAATILRALDLGINFLDTADTYGIGDNEELVGRTIKPRRDEVFLATKFANIRRKDDPTYWVVSGKPEYVHAACDASLQRLGVDHIDLYYQHRVDPNVPIEDTVGAMAELVKAGKVKYLGLSEASPETIRRAHKVHPITALQTEYSLWERHPESEILPTLEELGIGFVPYSPLGRGFLTGTIGKETNLGEKDQRKERYPRFQGENLDKNLQIVERVREIAERRGIKPGQLALAWVMSKGPYAPIPGTKRRKYLEENAAAAEIKLSVAEIAELESAVPQDAVAGERYNENAMKMVNR</sequence>
<evidence type="ECO:0000313" key="4">
    <source>
        <dbReference type="Proteomes" id="UP001634747"/>
    </source>
</evidence>
<keyword evidence="4" id="KW-1185">Reference proteome</keyword>
<evidence type="ECO:0000313" key="3">
    <source>
        <dbReference type="EMBL" id="MFN2977060.1"/>
    </source>
</evidence>
<proteinExistence type="predicted"/>
<dbReference type="EC" id="1.1.1.-" evidence="3"/>
<organism evidence="3 4">
    <name type="scientific">Terriglobus aquaticus</name>
    <dbReference type="NCBI Taxonomy" id="940139"/>
    <lineage>
        <taxon>Bacteria</taxon>
        <taxon>Pseudomonadati</taxon>
        <taxon>Acidobacteriota</taxon>
        <taxon>Terriglobia</taxon>
        <taxon>Terriglobales</taxon>
        <taxon>Acidobacteriaceae</taxon>
        <taxon>Terriglobus</taxon>
    </lineage>
</organism>
<dbReference type="InterPro" id="IPR036812">
    <property type="entry name" value="NAD(P)_OxRdtase_dom_sf"/>
</dbReference>
<dbReference type="PANTHER" id="PTHR43625:SF40">
    <property type="entry name" value="ALDO-KETO REDUCTASE YAKC [NADP(+)]"/>
    <property type="match status" value="1"/>
</dbReference>
<evidence type="ECO:0000256" key="1">
    <source>
        <dbReference type="ARBA" id="ARBA00023002"/>
    </source>
</evidence>
<keyword evidence="1 3" id="KW-0560">Oxidoreductase</keyword>
<dbReference type="InterPro" id="IPR023210">
    <property type="entry name" value="NADP_OxRdtase_dom"/>
</dbReference>
<feature type="domain" description="NADP-dependent oxidoreductase" evidence="2">
    <location>
        <begin position="19"/>
        <end position="310"/>
    </location>
</feature>
<dbReference type="Proteomes" id="UP001634747">
    <property type="component" value="Unassembled WGS sequence"/>
</dbReference>
<protein>
    <submittedName>
        <fullName evidence="3">Aldo/keto reductase</fullName>
        <ecNumber evidence="3">1.1.1.-</ecNumber>
    </submittedName>
</protein>
<name>A0ABW9KMN3_9BACT</name>
<dbReference type="Pfam" id="PF00248">
    <property type="entry name" value="Aldo_ket_red"/>
    <property type="match status" value="1"/>
</dbReference>
<dbReference type="Gene3D" id="3.20.20.100">
    <property type="entry name" value="NADP-dependent oxidoreductase domain"/>
    <property type="match status" value="1"/>
</dbReference>
<reference evidence="3 4" key="1">
    <citation type="submission" date="2024-12" db="EMBL/GenBank/DDBJ databases">
        <authorList>
            <person name="Lee Y."/>
        </authorList>
    </citation>
    <scope>NUCLEOTIDE SEQUENCE [LARGE SCALE GENOMIC DNA]</scope>
    <source>
        <strain evidence="3 4">03SUJ4</strain>
    </source>
</reference>
<dbReference type="EMBL" id="JBJYXY010000001">
    <property type="protein sequence ID" value="MFN2977060.1"/>
    <property type="molecule type" value="Genomic_DNA"/>
</dbReference>